<proteinExistence type="predicted"/>
<dbReference type="EMBL" id="LZJS01000057">
    <property type="protein sequence ID" value="OBH63070.1"/>
    <property type="molecule type" value="Genomic_DNA"/>
</dbReference>
<organism evidence="1 2">
    <name type="scientific">Mycobacterium colombiense</name>
    <dbReference type="NCBI Taxonomy" id="339268"/>
    <lineage>
        <taxon>Bacteria</taxon>
        <taxon>Bacillati</taxon>
        <taxon>Actinomycetota</taxon>
        <taxon>Actinomycetes</taxon>
        <taxon>Mycobacteriales</taxon>
        <taxon>Mycobacteriaceae</taxon>
        <taxon>Mycobacterium</taxon>
        <taxon>Mycobacterium avium complex (MAC)</taxon>
    </lineage>
</organism>
<evidence type="ECO:0000313" key="2">
    <source>
        <dbReference type="Proteomes" id="UP000093861"/>
    </source>
</evidence>
<name>A0A1A2SG97_9MYCO</name>
<comment type="caution">
    <text evidence="1">The sequence shown here is derived from an EMBL/GenBank/DDBJ whole genome shotgun (WGS) entry which is preliminary data.</text>
</comment>
<accession>A0A1A2SG97</accession>
<reference evidence="1 2" key="1">
    <citation type="submission" date="2016-06" db="EMBL/GenBank/DDBJ databases">
        <authorList>
            <person name="Kjaerup R.B."/>
            <person name="Dalgaard T.S."/>
            <person name="Juul-Madsen H.R."/>
        </authorList>
    </citation>
    <scope>NUCLEOTIDE SEQUENCE [LARGE SCALE GENOMIC DNA]</scope>
    <source>
        <strain evidence="1 2">E2464</strain>
    </source>
</reference>
<protein>
    <submittedName>
        <fullName evidence="1">Uncharacterized protein</fullName>
    </submittedName>
</protein>
<evidence type="ECO:0000313" key="1">
    <source>
        <dbReference type="EMBL" id="OBH63070.1"/>
    </source>
</evidence>
<gene>
    <name evidence="1" type="ORF">A5685_01425</name>
</gene>
<dbReference type="AlphaFoldDB" id="A0A1A2SG97"/>
<dbReference type="Proteomes" id="UP000093861">
    <property type="component" value="Unassembled WGS sequence"/>
</dbReference>
<sequence>MVALAPRMHLMHEEFLSGLLKDDTEICLPPGLQLRVARVAKPLCRIASAYSMLHVLDWRPVDDVFAETCFPRVERKTPSD</sequence>